<keyword evidence="3 7" id="KW-0347">Helicase</keyword>
<keyword evidence="1" id="KW-0547">Nucleotide-binding</keyword>
<dbReference type="GO" id="GO:0005524">
    <property type="term" value="F:ATP binding"/>
    <property type="evidence" value="ECO:0007669"/>
    <property type="project" value="UniProtKB-KW"/>
</dbReference>
<dbReference type="FunFam" id="1.20.120.1080:FF:000005">
    <property type="entry name" value="ATP-dependent helicase HrpA"/>
    <property type="match status" value="1"/>
</dbReference>
<dbReference type="SMART" id="SM00382">
    <property type="entry name" value="AAA"/>
    <property type="match status" value="1"/>
</dbReference>
<dbReference type="GO" id="GO:0003724">
    <property type="term" value="F:RNA helicase activity"/>
    <property type="evidence" value="ECO:0007669"/>
    <property type="project" value="InterPro"/>
</dbReference>
<keyword evidence="4" id="KW-0067">ATP-binding</keyword>
<sequence length="1303" mass="148028">MAASIDGKGWFWVQLVEATVRLFANEKLLPVVKSFFFATQNYHTSPFSVILLMRIHFPQELPVVARKEAIREAIANNPVVIVAGDTGSGKTTQIPKICLELYPDSELLIGCTQPRRIAASSVSSRVSEELGKFGNIVGYKIRFHDYTSDITRIKFMTDGVLLAETRNDPLLKRYKVIVLDEAHERSLNIDFLLGYLKKILPRRPDLKLIVTSATIDTAAFSKHFNDAPVVQVSGRTYPVTVRYQPPETDNEGEDDSYVERCAEAIVSIYSSQPPGDILAFLPTEKDIRACCALVAKKAQDAVVLPMFGRLQSADQRRIFQSYSATKIVIATNVAETSITVPGIRYVVDSGLARMSFYNARAKTTSLPIHRISKASCDQRKGRCGRIGPGICVRLYSEEDYNNRDEFTAPEITRANLAEVILQMVSLQLGRPDQFPFIDPPHKNAIRDGYKLLQELGAISPDNTLTPAGRFMSELPVDPCISRILLEAKNEDCLHEVKIIASALAIQDPRIRPAEKENEADAAHRQFAHKHSDFMTLLNIWNHFQEDQELGRSWSRLKKYCTTHFLSFQRMREWVDLHEQLSDLLQRRKDFSDNRQQGSYEQIHKSLACGFLRNIAVKKQPKIYQGAANRELMIFPGSHQFLTAGQWIIAASFIETNRLYALTVATIESDWLEPLAPHLVKYSWSNPRWNKKTGQVVADEKVTLFGLIIVTGRLVNFPKRDPKNVAEARTIFIQAALIEGNLSGQYPFLEHNQQLIDTWRKAEDRLRTTAIVHDDSTLFAFYENRLPDEVCDKTSLNKWLKKRGHKRLMMSEEDIVRNRPDDNVLSDFPSQLYINSFEFQLDYNFSPGSESDGVTVRIPLSLAPTLQPAAFEWLVPGLLRQKILFLIKGLPKSLRRHLVPANLTVDRLMDDIDLYNGSLYSALSGSVHKMFRIHIQRSDWPAELPTHLQARFVLFDLSGKEVAAGRDLHQLIQSSEDITDNKARSAIMDDNTSALLARWENFSSRTWAFDDLQTPIPIRTPQQDVAGFLYPVLVAQPDKGGVGVTFVSDQKQAEQDNIVGTSCLFRLQFGDGYKALKKYCESMLSGPSALFLLQGGLTRRQVVDQMITFVIRALFPAVNGTIPSRELFFAQVAAMQQKGFYQEGRRIVEEAVSVLKLRKEVQEKLNHFQRLDGRKLVFTADMVTLFQEQLNSIVSRDFFISAKVVDLETALRQLQCLIIRLERFYANPAKDQEKMKLLQPHLETLLQLEKRKPQMTDEAKALLAEYQLLIGEYRISIFSPELKTRMPVSAIKLQQQRQLVLSRC</sequence>
<dbReference type="PANTHER" id="PTHR18934:SF99">
    <property type="entry name" value="ATP-DEPENDENT RNA HELICASE DHX37-RELATED"/>
    <property type="match status" value="1"/>
</dbReference>
<dbReference type="CDD" id="cd18791">
    <property type="entry name" value="SF2_C_RHA"/>
    <property type="match status" value="1"/>
</dbReference>
<name>A0A1M7Y2I5_9BACT</name>
<evidence type="ECO:0000256" key="2">
    <source>
        <dbReference type="ARBA" id="ARBA00022801"/>
    </source>
</evidence>
<keyword evidence="8" id="KW-1185">Reference proteome</keyword>
<dbReference type="PROSITE" id="PS51194">
    <property type="entry name" value="HELICASE_CTER"/>
    <property type="match status" value="1"/>
</dbReference>
<dbReference type="SMART" id="SM00490">
    <property type="entry name" value="HELICc"/>
    <property type="match status" value="1"/>
</dbReference>
<dbReference type="Gene3D" id="3.40.50.300">
    <property type="entry name" value="P-loop containing nucleotide triphosphate hydrolases"/>
    <property type="match status" value="2"/>
</dbReference>
<dbReference type="SMART" id="SM00487">
    <property type="entry name" value="DEXDc"/>
    <property type="match status" value="1"/>
</dbReference>
<dbReference type="Pfam" id="PF04408">
    <property type="entry name" value="WHD_HA2"/>
    <property type="match status" value="1"/>
</dbReference>
<evidence type="ECO:0000256" key="4">
    <source>
        <dbReference type="ARBA" id="ARBA00022840"/>
    </source>
</evidence>
<evidence type="ECO:0000313" key="8">
    <source>
        <dbReference type="Proteomes" id="UP000184603"/>
    </source>
</evidence>
<dbReference type="InterPro" id="IPR011709">
    <property type="entry name" value="DEAD-box_helicase_OB_fold"/>
</dbReference>
<dbReference type="InterPro" id="IPR014001">
    <property type="entry name" value="Helicase_ATP-bd"/>
</dbReference>
<evidence type="ECO:0000256" key="1">
    <source>
        <dbReference type="ARBA" id="ARBA00022741"/>
    </source>
</evidence>
<dbReference type="InterPro" id="IPR003593">
    <property type="entry name" value="AAA+_ATPase"/>
</dbReference>
<dbReference type="Pfam" id="PF00270">
    <property type="entry name" value="DEAD"/>
    <property type="match status" value="1"/>
</dbReference>
<organism evidence="7 8">
    <name type="scientific">Desulfopila aestuarii DSM 18488</name>
    <dbReference type="NCBI Taxonomy" id="1121416"/>
    <lineage>
        <taxon>Bacteria</taxon>
        <taxon>Pseudomonadati</taxon>
        <taxon>Thermodesulfobacteriota</taxon>
        <taxon>Desulfobulbia</taxon>
        <taxon>Desulfobulbales</taxon>
        <taxon>Desulfocapsaceae</taxon>
        <taxon>Desulfopila</taxon>
    </lineage>
</organism>
<evidence type="ECO:0000313" key="7">
    <source>
        <dbReference type="EMBL" id="SHO45929.1"/>
    </source>
</evidence>
<dbReference type="EMBL" id="FRFE01000004">
    <property type="protein sequence ID" value="SHO45929.1"/>
    <property type="molecule type" value="Genomic_DNA"/>
</dbReference>
<dbReference type="InterPro" id="IPR007502">
    <property type="entry name" value="Helicase-assoc_dom"/>
</dbReference>
<feature type="domain" description="Helicase C-terminal" evidence="6">
    <location>
        <begin position="253"/>
        <end position="427"/>
    </location>
</feature>
<dbReference type="PANTHER" id="PTHR18934">
    <property type="entry name" value="ATP-DEPENDENT RNA HELICASE"/>
    <property type="match status" value="1"/>
</dbReference>
<dbReference type="InterPro" id="IPR027417">
    <property type="entry name" value="P-loop_NTPase"/>
</dbReference>
<dbReference type="FunFam" id="3.40.50.300:FF:001922">
    <property type="entry name" value="DEAH (Asp-Glu-Ala-His) box polypeptide 29"/>
    <property type="match status" value="1"/>
</dbReference>
<dbReference type="InterPro" id="IPR011545">
    <property type="entry name" value="DEAD/DEAH_box_helicase_dom"/>
</dbReference>
<evidence type="ECO:0000259" key="5">
    <source>
        <dbReference type="PROSITE" id="PS51192"/>
    </source>
</evidence>
<dbReference type="Gene3D" id="1.20.120.1080">
    <property type="match status" value="1"/>
</dbReference>
<dbReference type="InterPro" id="IPR001650">
    <property type="entry name" value="Helicase_C-like"/>
</dbReference>
<dbReference type="GO" id="GO:0003723">
    <property type="term" value="F:RNA binding"/>
    <property type="evidence" value="ECO:0007669"/>
    <property type="project" value="TreeGrafter"/>
</dbReference>
<evidence type="ECO:0000259" key="6">
    <source>
        <dbReference type="PROSITE" id="PS51194"/>
    </source>
</evidence>
<dbReference type="InterPro" id="IPR048333">
    <property type="entry name" value="HA2_WH"/>
</dbReference>
<dbReference type="STRING" id="1121416.SAMN02745220_01265"/>
<dbReference type="Pfam" id="PF11898">
    <property type="entry name" value="DUF3418"/>
    <property type="match status" value="1"/>
</dbReference>
<dbReference type="Pfam" id="PF21010">
    <property type="entry name" value="HA2_C"/>
    <property type="match status" value="1"/>
</dbReference>
<keyword evidence="2" id="KW-0378">Hydrolase</keyword>
<gene>
    <name evidence="7" type="ORF">SAMN02745220_01265</name>
</gene>
<dbReference type="InterPro" id="IPR024590">
    <property type="entry name" value="HrpA_C"/>
</dbReference>
<dbReference type="Pfam" id="PF07717">
    <property type="entry name" value="OB_NTP_bind"/>
    <property type="match status" value="1"/>
</dbReference>
<dbReference type="Proteomes" id="UP000184603">
    <property type="component" value="Unassembled WGS sequence"/>
</dbReference>
<accession>A0A1M7Y2I5</accession>
<feature type="domain" description="Helicase ATP-binding" evidence="5">
    <location>
        <begin position="71"/>
        <end position="233"/>
    </location>
</feature>
<dbReference type="GO" id="GO:0016787">
    <property type="term" value="F:hydrolase activity"/>
    <property type="evidence" value="ECO:0007669"/>
    <property type="project" value="UniProtKB-KW"/>
</dbReference>
<reference evidence="7 8" key="1">
    <citation type="submission" date="2016-12" db="EMBL/GenBank/DDBJ databases">
        <authorList>
            <person name="Song W.-J."/>
            <person name="Kurnit D.M."/>
        </authorList>
    </citation>
    <scope>NUCLEOTIDE SEQUENCE [LARGE SCALE GENOMIC DNA]</scope>
    <source>
        <strain evidence="7 8">DSM 18488</strain>
    </source>
</reference>
<protein>
    <submittedName>
        <fullName evidence="7">ATP-dependent helicase HrpA</fullName>
    </submittedName>
</protein>
<proteinExistence type="predicted"/>
<dbReference type="SUPFAM" id="SSF52540">
    <property type="entry name" value="P-loop containing nucleoside triphosphate hydrolases"/>
    <property type="match status" value="1"/>
</dbReference>
<dbReference type="SMART" id="SM00847">
    <property type="entry name" value="HA2"/>
    <property type="match status" value="1"/>
</dbReference>
<dbReference type="InterPro" id="IPR010222">
    <property type="entry name" value="RNA_helicase_HrpA"/>
</dbReference>
<dbReference type="Pfam" id="PF00271">
    <property type="entry name" value="Helicase_C"/>
    <property type="match status" value="1"/>
</dbReference>
<evidence type="ECO:0000256" key="3">
    <source>
        <dbReference type="ARBA" id="ARBA00022806"/>
    </source>
</evidence>
<dbReference type="PROSITE" id="PS51192">
    <property type="entry name" value="HELICASE_ATP_BIND_1"/>
    <property type="match status" value="1"/>
</dbReference>
<dbReference type="NCBIfam" id="TIGR01967">
    <property type="entry name" value="DEAH_box_HrpA"/>
    <property type="match status" value="1"/>
</dbReference>